<dbReference type="SUPFAM" id="SSF48726">
    <property type="entry name" value="Immunoglobulin"/>
    <property type="match status" value="1"/>
</dbReference>
<dbReference type="InterPro" id="IPR003598">
    <property type="entry name" value="Ig_sub2"/>
</dbReference>
<dbReference type="PANTHER" id="PTHR10075">
    <property type="entry name" value="BASIGIN RELATED"/>
    <property type="match status" value="1"/>
</dbReference>
<name>A0A238BJA6_9BILA</name>
<evidence type="ECO:0000313" key="5">
    <source>
        <dbReference type="Proteomes" id="UP000242913"/>
    </source>
</evidence>
<dbReference type="GO" id="GO:0007156">
    <property type="term" value="P:homophilic cell adhesion via plasma membrane adhesion molecules"/>
    <property type="evidence" value="ECO:0007669"/>
    <property type="project" value="TreeGrafter"/>
</dbReference>
<protein>
    <submittedName>
        <fullName evidence="4">Immunoglobulin domain protein</fullName>
    </submittedName>
</protein>
<dbReference type="CDD" id="cd00096">
    <property type="entry name" value="Ig"/>
    <property type="match status" value="1"/>
</dbReference>
<dbReference type="OrthoDB" id="10010359at2759"/>
<dbReference type="InterPro" id="IPR013783">
    <property type="entry name" value="Ig-like_fold"/>
</dbReference>
<evidence type="ECO:0000259" key="3">
    <source>
        <dbReference type="PROSITE" id="PS50835"/>
    </source>
</evidence>
<accession>A0A238BJA6</accession>
<keyword evidence="5" id="KW-1185">Reference proteome</keyword>
<dbReference type="InterPro" id="IPR036179">
    <property type="entry name" value="Ig-like_dom_sf"/>
</dbReference>
<organism evidence="4 5">
    <name type="scientific">Onchocerca flexuosa</name>
    <dbReference type="NCBI Taxonomy" id="387005"/>
    <lineage>
        <taxon>Eukaryota</taxon>
        <taxon>Metazoa</taxon>
        <taxon>Ecdysozoa</taxon>
        <taxon>Nematoda</taxon>
        <taxon>Chromadorea</taxon>
        <taxon>Rhabditida</taxon>
        <taxon>Spirurina</taxon>
        <taxon>Spiruromorpha</taxon>
        <taxon>Filarioidea</taxon>
        <taxon>Onchocercidae</taxon>
        <taxon>Onchocerca</taxon>
    </lineage>
</organism>
<dbReference type="GO" id="GO:0030424">
    <property type="term" value="C:axon"/>
    <property type="evidence" value="ECO:0007669"/>
    <property type="project" value="TreeGrafter"/>
</dbReference>
<dbReference type="GO" id="GO:0007411">
    <property type="term" value="P:axon guidance"/>
    <property type="evidence" value="ECO:0007669"/>
    <property type="project" value="TreeGrafter"/>
</dbReference>
<dbReference type="AlphaFoldDB" id="A0A238BJA6"/>
<gene>
    <name evidence="4" type="ORF">X798_07951</name>
</gene>
<dbReference type="InterPro" id="IPR007110">
    <property type="entry name" value="Ig-like_dom"/>
</dbReference>
<dbReference type="GO" id="GO:0005886">
    <property type="term" value="C:plasma membrane"/>
    <property type="evidence" value="ECO:0007669"/>
    <property type="project" value="TreeGrafter"/>
</dbReference>
<dbReference type="Proteomes" id="UP000242913">
    <property type="component" value="Unassembled WGS sequence"/>
</dbReference>
<dbReference type="PROSITE" id="PS50835">
    <property type="entry name" value="IG_LIKE"/>
    <property type="match status" value="1"/>
</dbReference>
<keyword evidence="2" id="KW-0393">Immunoglobulin domain</keyword>
<evidence type="ECO:0000313" key="4">
    <source>
        <dbReference type="EMBL" id="OZC05084.1"/>
    </source>
</evidence>
<proteinExistence type="predicted"/>
<evidence type="ECO:0000256" key="2">
    <source>
        <dbReference type="ARBA" id="ARBA00023319"/>
    </source>
</evidence>
<dbReference type="Gene3D" id="2.60.40.10">
    <property type="entry name" value="Immunoglobulins"/>
    <property type="match status" value="1"/>
</dbReference>
<dbReference type="SMART" id="SM00408">
    <property type="entry name" value="IGc2"/>
    <property type="match status" value="1"/>
</dbReference>
<dbReference type="GO" id="GO:0070593">
    <property type="term" value="P:dendrite self-avoidance"/>
    <property type="evidence" value="ECO:0007669"/>
    <property type="project" value="TreeGrafter"/>
</dbReference>
<dbReference type="Pfam" id="PF13927">
    <property type="entry name" value="Ig_3"/>
    <property type="match status" value="1"/>
</dbReference>
<sequence length="146" mass="16747">MALLLQMFREDEGDYWCRRIDNKQEGEIARIVVAYVEQFPSNSRPTFHPASIYFGEHVTAHCPRTKAVPPAIYNWFLDGKAIDLSTERIIQTSNGSLQIQQFLRQDIGVYECVARNFAGRTSAKTYMNAITRLSNELPVKIYLKAD</sequence>
<evidence type="ECO:0000256" key="1">
    <source>
        <dbReference type="ARBA" id="ARBA00022737"/>
    </source>
</evidence>
<dbReference type="PANTHER" id="PTHR10075:SF14">
    <property type="entry name" value="CELL ADHESION MOLECULE DSCAM2-RELATED"/>
    <property type="match status" value="1"/>
</dbReference>
<dbReference type="EMBL" id="KZ271539">
    <property type="protein sequence ID" value="OZC05084.1"/>
    <property type="molecule type" value="Genomic_DNA"/>
</dbReference>
<feature type="domain" description="Ig-like" evidence="3">
    <location>
        <begin position="45"/>
        <end position="131"/>
    </location>
</feature>
<dbReference type="GO" id="GO:0098632">
    <property type="term" value="F:cell-cell adhesion mediator activity"/>
    <property type="evidence" value="ECO:0007669"/>
    <property type="project" value="TreeGrafter"/>
</dbReference>
<keyword evidence="1" id="KW-0677">Repeat</keyword>
<reference evidence="4 5" key="1">
    <citation type="submission" date="2015-12" db="EMBL/GenBank/DDBJ databases">
        <title>Draft genome of the nematode, Onchocerca flexuosa.</title>
        <authorList>
            <person name="Mitreva M."/>
        </authorList>
    </citation>
    <scope>NUCLEOTIDE SEQUENCE [LARGE SCALE GENOMIC DNA]</scope>
    <source>
        <strain evidence="4">Red Deer</strain>
    </source>
</reference>